<dbReference type="EMBL" id="JANPWB010000001">
    <property type="protein sequence ID" value="KAJ1214492.1"/>
    <property type="molecule type" value="Genomic_DNA"/>
</dbReference>
<dbReference type="AlphaFoldDB" id="A0AAV7WKB3"/>
<feature type="compositionally biased region" description="Polar residues" evidence="1">
    <location>
        <begin position="55"/>
        <end position="66"/>
    </location>
</feature>
<gene>
    <name evidence="2" type="ORF">NDU88_002110</name>
</gene>
<accession>A0AAV7WKB3</accession>
<protein>
    <submittedName>
        <fullName evidence="2">Uncharacterized protein</fullName>
    </submittedName>
</protein>
<comment type="caution">
    <text evidence="2">The sequence shown here is derived from an EMBL/GenBank/DDBJ whole genome shotgun (WGS) entry which is preliminary data.</text>
</comment>
<evidence type="ECO:0000313" key="2">
    <source>
        <dbReference type="EMBL" id="KAJ1214492.1"/>
    </source>
</evidence>
<organism evidence="2 3">
    <name type="scientific">Pleurodeles waltl</name>
    <name type="common">Iberian ribbed newt</name>
    <dbReference type="NCBI Taxonomy" id="8319"/>
    <lineage>
        <taxon>Eukaryota</taxon>
        <taxon>Metazoa</taxon>
        <taxon>Chordata</taxon>
        <taxon>Craniata</taxon>
        <taxon>Vertebrata</taxon>
        <taxon>Euteleostomi</taxon>
        <taxon>Amphibia</taxon>
        <taxon>Batrachia</taxon>
        <taxon>Caudata</taxon>
        <taxon>Salamandroidea</taxon>
        <taxon>Salamandridae</taxon>
        <taxon>Pleurodelinae</taxon>
        <taxon>Pleurodeles</taxon>
    </lineage>
</organism>
<evidence type="ECO:0000313" key="3">
    <source>
        <dbReference type="Proteomes" id="UP001066276"/>
    </source>
</evidence>
<dbReference type="Proteomes" id="UP001066276">
    <property type="component" value="Chromosome 1_1"/>
</dbReference>
<name>A0AAV7WKB3_PLEWA</name>
<reference evidence="2" key="1">
    <citation type="journal article" date="2022" name="bioRxiv">
        <title>Sequencing and chromosome-scale assembly of the giantPleurodeles waltlgenome.</title>
        <authorList>
            <person name="Brown T."/>
            <person name="Elewa A."/>
            <person name="Iarovenko S."/>
            <person name="Subramanian E."/>
            <person name="Araus A.J."/>
            <person name="Petzold A."/>
            <person name="Susuki M."/>
            <person name="Suzuki K.-i.T."/>
            <person name="Hayashi T."/>
            <person name="Toyoda A."/>
            <person name="Oliveira C."/>
            <person name="Osipova E."/>
            <person name="Leigh N.D."/>
            <person name="Simon A."/>
            <person name="Yun M.H."/>
        </authorList>
    </citation>
    <scope>NUCLEOTIDE SEQUENCE</scope>
    <source>
        <strain evidence="2">20211129_DDA</strain>
        <tissue evidence="2">Liver</tissue>
    </source>
</reference>
<keyword evidence="3" id="KW-1185">Reference proteome</keyword>
<evidence type="ECO:0000256" key="1">
    <source>
        <dbReference type="SAM" id="MobiDB-lite"/>
    </source>
</evidence>
<sequence length="119" mass="12453">MLTAPHRSHLSLTTPRVQSAKARQPGRRQMDGPPPATRQPRIPQCRGLARCASLQEPSPQLRTSSGAPPGRTAQRGSVSGGAAQDIRSPPTTTKRHDGPLAGSAPTEGHQVTFGSGYAS</sequence>
<proteinExistence type="predicted"/>
<feature type="region of interest" description="Disordered" evidence="1">
    <location>
        <begin position="1"/>
        <end position="119"/>
    </location>
</feature>